<evidence type="ECO:0000256" key="11">
    <source>
        <dbReference type="ARBA" id="ARBA00022884"/>
    </source>
</evidence>
<feature type="domain" description="Alanyl-transfer RNA synthetases family profile" evidence="15">
    <location>
        <begin position="1"/>
        <end position="327"/>
    </location>
</feature>
<keyword evidence="11" id="KW-0694">RNA-binding</keyword>
<dbReference type="InterPro" id="IPR012947">
    <property type="entry name" value="tRNA_SAD"/>
</dbReference>
<dbReference type="EMBL" id="UINC01000052">
    <property type="protein sequence ID" value="SUZ48106.1"/>
    <property type="molecule type" value="Genomic_DNA"/>
</dbReference>
<keyword evidence="13" id="KW-0030">Aminoacyl-tRNA synthetase</keyword>
<dbReference type="InterPro" id="IPR003156">
    <property type="entry name" value="DHHA1_dom"/>
</dbReference>
<dbReference type="InterPro" id="IPR018163">
    <property type="entry name" value="Thr/Ala-tRNA-synth_IIc_edit"/>
</dbReference>
<evidence type="ECO:0000256" key="6">
    <source>
        <dbReference type="ARBA" id="ARBA00022598"/>
    </source>
</evidence>
<dbReference type="InterPro" id="IPR009000">
    <property type="entry name" value="Transl_B-barrel_sf"/>
</dbReference>
<dbReference type="Pfam" id="PF01411">
    <property type="entry name" value="tRNA-synt_2c"/>
    <property type="match status" value="1"/>
</dbReference>
<evidence type="ECO:0000256" key="3">
    <source>
        <dbReference type="ARBA" id="ARBA00013168"/>
    </source>
</evidence>
<dbReference type="Gene3D" id="3.30.54.20">
    <property type="match status" value="1"/>
</dbReference>
<dbReference type="GO" id="GO:0005829">
    <property type="term" value="C:cytosol"/>
    <property type="evidence" value="ECO:0007669"/>
    <property type="project" value="TreeGrafter"/>
</dbReference>
<dbReference type="SUPFAM" id="SSF50447">
    <property type="entry name" value="Translation proteins"/>
    <property type="match status" value="1"/>
</dbReference>
<keyword evidence="8" id="KW-0547">Nucleotide-binding</keyword>
<dbReference type="SMART" id="SM00863">
    <property type="entry name" value="tRNA_SAD"/>
    <property type="match status" value="1"/>
</dbReference>
<sequence length="495" mass="54645">MDKLIEGLSGDTISGAEAFKLYDTYGFPLDLTQLIAREKGISVDENVFHHEMSMQKDKARQSGKFKIEAEDVSWNTHAEGKHSDFIGYEHLESQSKVIQYAEIADDYLIVLDKTPFYAESGGQVADKGTIKAEGIDLVVVDVQKNNDMIMHVCKGEVVSWENVDNVICLVDEYYRGPIKRNHTATHLLHAALKTVLGNQVQQAGSLVHPEYLRFDLTYFEKITADQIRQIENLVNSQILLNNNLEVSIKSYDEAMKDGVVALFGEKYGDKVRVVSAGDFTSELCGGTHVERTGDIGLFKITEESSLASGVRRIVAVTGNSALEMFQKKSDTLYEIQLKMNCKEEELSERIIQLYSDKKELEKKIKELIQTDDSDIGSWIDNSQKIGESNIVIELLEISDVDDLKRSGDKLLAQIDSGIGVLFSSGDEKPFAVIVLTDDLIKKGLDAGKLAKEIGSFMGGGGGGKPHLATAGGRDQGLINIAIDQTKNLISNKLNS</sequence>
<evidence type="ECO:0000256" key="8">
    <source>
        <dbReference type="ARBA" id="ARBA00022741"/>
    </source>
</evidence>
<name>A0A381N0J6_9ZZZZ</name>
<dbReference type="EC" id="6.1.1.7" evidence="3"/>
<dbReference type="GO" id="GO:0002161">
    <property type="term" value="F:aminoacyl-tRNA deacylase activity"/>
    <property type="evidence" value="ECO:0007669"/>
    <property type="project" value="TreeGrafter"/>
</dbReference>
<reference evidence="16" key="1">
    <citation type="submission" date="2018-05" db="EMBL/GenBank/DDBJ databases">
        <authorList>
            <person name="Lanie J.A."/>
            <person name="Ng W.-L."/>
            <person name="Kazmierczak K.M."/>
            <person name="Andrzejewski T.M."/>
            <person name="Davidsen T.M."/>
            <person name="Wayne K.J."/>
            <person name="Tettelin H."/>
            <person name="Glass J.I."/>
            <person name="Rusch D."/>
            <person name="Podicherti R."/>
            <person name="Tsui H.-C.T."/>
            <person name="Winkler M.E."/>
        </authorList>
    </citation>
    <scope>NUCLEOTIDE SEQUENCE</scope>
</reference>
<keyword evidence="6" id="KW-0436">Ligase</keyword>
<gene>
    <name evidence="16" type="ORF">METZ01_LOCUS960</name>
</gene>
<evidence type="ECO:0000256" key="1">
    <source>
        <dbReference type="ARBA" id="ARBA00001947"/>
    </source>
</evidence>
<evidence type="ECO:0000256" key="5">
    <source>
        <dbReference type="ARBA" id="ARBA00022555"/>
    </source>
</evidence>
<dbReference type="Gene3D" id="3.30.980.10">
    <property type="entry name" value="Threonyl-trna Synthetase, Chain A, domain 2"/>
    <property type="match status" value="1"/>
</dbReference>
<comment type="cofactor">
    <cofactor evidence="1">
        <name>Zn(2+)</name>
        <dbReference type="ChEBI" id="CHEBI:29105"/>
    </cofactor>
</comment>
<dbReference type="AlphaFoldDB" id="A0A381N0J6"/>
<dbReference type="SUPFAM" id="SSF55186">
    <property type="entry name" value="ThrRS/AlaRS common domain"/>
    <property type="match status" value="1"/>
</dbReference>
<keyword evidence="14" id="KW-0175">Coiled coil</keyword>
<dbReference type="InterPro" id="IPR018165">
    <property type="entry name" value="Ala-tRNA-synth_IIc_core"/>
</dbReference>
<dbReference type="Gene3D" id="3.10.310.40">
    <property type="match status" value="1"/>
</dbReference>
<dbReference type="GO" id="GO:0000049">
    <property type="term" value="F:tRNA binding"/>
    <property type="evidence" value="ECO:0007669"/>
    <property type="project" value="UniProtKB-KW"/>
</dbReference>
<evidence type="ECO:0000256" key="14">
    <source>
        <dbReference type="SAM" id="Coils"/>
    </source>
</evidence>
<accession>A0A381N0J6</accession>
<evidence type="ECO:0000256" key="10">
    <source>
        <dbReference type="ARBA" id="ARBA00022840"/>
    </source>
</evidence>
<comment type="similarity">
    <text evidence="2">Belongs to the class-II aminoacyl-tRNA synthetase family.</text>
</comment>
<keyword evidence="7" id="KW-0479">Metal-binding</keyword>
<dbReference type="GO" id="GO:0005524">
    <property type="term" value="F:ATP binding"/>
    <property type="evidence" value="ECO:0007669"/>
    <property type="project" value="UniProtKB-KW"/>
</dbReference>
<dbReference type="GO" id="GO:0046872">
    <property type="term" value="F:metal ion binding"/>
    <property type="evidence" value="ECO:0007669"/>
    <property type="project" value="UniProtKB-KW"/>
</dbReference>
<dbReference type="InterPro" id="IPR018162">
    <property type="entry name" value="Ala-tRNA-ligase_IIc_anticod-bd"/>
</dbReference>
<evidence type="ECO:0000259" key="15">
    <source>
        <dbReference type="PROSITE" id="PS50860"/>
    </source>
</evidence>
<dbReference type="FunFam" id="3.30.980.10:FF:000004">
    <property type="entry name" value="Alanine--tRNA ligase, cytoplasmic"/>
    <property type="match status" value="1"/>
</dbReference>
<dbReference type="PANTHER" id="PTHR11777:SF9">
    <property type="entry name" value="ALANINE--TRNA LIGASE, CYTOPLASMIC"/>
    <property type="match status" value="1"/>
</dbReference>
<protein>
    <recommendedName>
        <fullName evidence="4">Alanine--tRNA ligase</fullName>
        <ecNumber evidence="3">6.1.1.7</ecNumber>
    </recommendedName>
</protein>
<dbReference type="Pfam" id="PF07973">
    <property type="entry name" value="tRNA_SAD"/>
    <property type="match status" value="1"/>
</dbReference>
<evidence type="ECO:0000313" key="16">
    <source>
        <dbReference type="EMBL" id="SUZ48106.1"/>
    </source>
</evidence>
<dbReference type="GO" id="GO:0006419">
    <property type="term" value="P:alanyl-tRNA aminoacylation"/>
    <property type="evidence" value="ECO:0007669"/>
    <property type="project" value="InterPro"/>
</dbReference>
<evidence type="ECO:0000256" key="13">
    <source>
        <dbReference type="ARBA" id="ARBA00023146"/>
    </source>
</evidence>
<evidence type="ECO:0000256" key="9">
    <source>
        <dbReference type="ARBA" id="ARBA00022833"/>
    </source>
</evidence>
<dbReference type="Pfam" id="PF02272">
    <property type="entry name" value="DHHA1"/>
    <property type="match status" value="1"/>
</dbReference>
<keyword evidence="10" id="KW-0067">ATP-binding</keyword>
<dbReference type="FunFam" id="3.30.54.20:FF:000001">
    <property type="entry name" value="Alanine--tRNA ligase"/>
    <property type="match status" value="1"/>
</dbReference>
<evidence type="ECO:0000256" key="2">
    <source>
        <dbReference type="ARBA" id="ARBA00008226"/>
    </source>
</evidence>
<dbReference type="PROSITE" id="PS50860">
    <property type="entry name" value="AA_TRNA_LIGASE_II_ALA"/>
    <property type="match status" value="1"/>
</dbReference>
<keyword evidence="5" id="KW-0820">tRNA-binding</keyword>
<dbReference type="FunFam" id="3.10.310.40:FF:000001">
    <property type="entry name" value="Alanine--tRNA ligase"/>
    <property type="match status" value="1"/>
</dbReference>
<dbReference type="Gene3D" id="2.40.30.130">
    <property type="match status" value="1"/>
</dbReference>
<proteinExistence type="inferred from homology"/>
<feature type="coiled-coil region" evidence="14">
    <location>
        <begin position="343"/>
        <end position="370"/>
    </location>
</feature>
<dbReference type="InterPro" id="IPR050058">
    <property type="entry name" value="Ala-tRNA_ligase"/>
</dbReference>
<dbReference type="PANTHER" id="PTHR11777">
    <property type="entry name" value="ALANYL-TRNA SYNTHETASE"/>
    <property type="match status" value="1"/>
</dbReference>
<keyword evidence="12" id="KW-0648">Protein biosynthesis</keyword>
<dbReference type="Gene3D" id="6.10.250.550">
    <property type="match status" value="1"/>
</dbReference>
<evidence type="ECO:0000256" key="12">
    <source>
        <dbReference type="ARBA" id="ARBA00022917"/>
    </source>
</evidence>
<keyword evidence="9" id="KW-0862">Zinc</keyword>
<evidence type="ECO:0000256" key="4">
    <source>
        <dbReference type="ARBA" id="ARBA00017959"/>
    </source>
</evidence>
<dbReference type="GO" id="GO:0004813">
    <property type="term" value="F:alanine-tRNA ligase activity"/>
    <property type="evidence" value="ECO:0007669"/>
    <property type="project" value="UniProtKB-EC"/>
</dbReference>
<organism evidence="16">
    <name type="scientific">marine metagenome</name>
    <dbReference type="NCBI Taxonomy" id="408172"/>
    <lineage>
        <taxon>unclassified sequences</taxon>
        <taxon>metagenomes</taxon>
        <taxon>ecological metagenomes</taxon>
    </lineage>
</organism>
<dbReference type="InterPro" id="IPR018164">
    <property type="entry name" value="Ala-tRNA-synth_IIc_N"/>
</dbReference>
<evidence type="ECO:0000256" key="7">
    <source>
        <dbReference type="ARBA" id="ARBA00022723"/>
    </source>
</evidence>
<dbReference type="SUPFAM" id="SSF101353">
    <property type="entry name" value="Putative anticodon-binding domain of alanyl-tRNA synthetase (AlaRS)"/>
    <property type="match status" value="1"/>
</dbReference>